<dbReference type="EMBL" id="CM037628">
    <property type="protein sequence ID" value="KAH7997140.1"/>
    <property type="molecule type" value="Genomic_DNA"/>
</dbReference>
<reference evidence="1" key="1">
    <citation type="submission" date="2021-08" db="EMBL/GenBank/DDBJ databases">
        <title>The first chromosome-level gecko genome reveals the dynamic sex chromosomes of Neotropical dwarf geckos (Sphaerodactylidae: Sphaerodactylus).</title>
        <authorList>
            <person name="Pinto B.J."/>
            <person name="Keating S.E."/>
            <person name="Gamble T."/>
        </authorList>
    </citation>
    <scope>NUCLEOTIDE SEQUENCE</scope>
    <source>
        <strain evidence="1">TG3544</strain>
    </source>
</reference>
<evidence type="ECO:0000313" key="2">
    <source>
        <dbReference type="Proteomes" id="UP000827872"/>
    </source>
</evidence>
<sequence>MKSTSTDHLDGMEDDGMCTGDEKLDTLPGPLFEMTMTGHSYSIYNAVYAIAYTIHAIESPRSKNRGIVDGEKNARSKFFQPWQLHKFLQGISFNNSVGETMSFNQKREMDMGFDITNLVMLPNKSFLRVKVGRVNPRILGRKQFDIQEKMIVWQRTFKKGLPLSVCNDYCQPGYQKKKKEGEKFCCYDCAPCPEGKISDQKGR</sequence>
<proteinExistence type="predicted"/>
<gene>
    <name evidence="1" type="ORF">K3G42_013539</name>
</gene>
<name>A0ACB8EWL3_9SAUR</name>
<dbReference type="Proteomes" id="UP000827872">
    <property type="component" value="Linkage Group LG15"/>
</dbReference>
<keyword evidence="2" id="KW-1185">Reference proteome</keyword>
<protein>
    <submittedName>
        <fullName evidence="1">Uncharacterized protein</fullName>
    </submittedName>
</protein>
<evidence type="ECO:0000313" key="1">
    <source>
        <dbReference type="EMBL" id="KAH7997140.1"/>
    </source>
</evidence>
<organism evidence="1 2">
    <name type="scientific">Sphaerodactylus townsendi</name>
    <dbReference type="NCBI Taxonomy" id="933632"/>
    <lineage>
        <taxon>Eukaryota</taxon>
        <taxon>Metazoa</taxon>
        <taxon>Chordata</taxon>
        <taxon>Craniata</taxon>
        <taxon>Vertebrata</taxon>
        <taxon>Euteleostomi</taxon>
        <taxon>Lepidosauria</taxon>
        <taxon>Squamata</taxon>
        <taxon>Bifurcata</taxon>
        <taxon>Gekkota</taxon>
        <taxon>Sphaerodactylidae</taxon>
        <taxon>Sphaerodactylus</taxon>
    </lineage>
</organism>
<comment type="caution">
    <text evidence="1">The sequence shown here is derived from an EMBL/GenBank/DDBJ whole genome shotgun (WGS) entry which is preliminary data.</text>
</comment>
<accession>A0ACB8EWL3</accession>